<feature type="compositionally biased region" description="Polar residues" evidence="9">
    <location>
        <begin position="308"/>
        <end position="322"/>
    </location>
</feature>
<evidence type="ECO:0000256" key="6">
    <source>
        <dbReference type="ARBA" id="ARBA00033443"/>
    </source>
</evidence>
<evidence type="ECO:0000313" key="12">
    <source>
        <dbReference type="EnsemblMetazoa" id="XP_022655516"/>
    </source>
</evidence>
<dbReference type="KEGG" id="vde:111248058"/>
<evidence type="ECO:0000256" key="7">
    <source>
        <dbReference type="ARBA" id="ARBA00048641"/>
    </source>
</evidence>
<dbReference type="PANTHER" id="PTHR12215">
    <property type="entry name" value="PHOSPHOPANTETHEINE TRANSFERASE"/>
    <property type="match status" value="1"/>
</dbReference>
<keyword evidence="13" id="KW-1185">Reference proteome</keyword>
<dbReference type="GO" id="GO:0000287">
    <property type="term" value="F:magnesium ion binding"/>
    <property type="evidence" value="ECO:0007669"/>
    <property type="project" value="InterPro"/>
</dbReference>
<accession>A0A7M7JQV1</accession>
<evidence type="ECO:0000256" key="1">
    <source>
        <dbReference type="ARBA" id="ARBA00006195"/>
    </source>
</evidence>
<dbReference type="Pfam" id="PF22624">
    <property type="entry name" value="AASDHPPT_N"/>
    <property type="match status" value="1"/>
</dbReference>
<dbReference type="InterPro" id="IPR008278">
    <property type="entry name" value="4-PPantetheinyl_Trfase_dom"/>
</dbReference>
<dbReference type="Gene3D" id="3.90.470.20">
    <property type="entry name" value="4'-phosphopantetheinyl transferase domain"/>
    <property type="match status" value="2"/>
</dbReference>
<dbReference type="GO" id="GO:0008897">
    <property type="term" value="F:holo-[acyl-carrier-protein] synthase activity"/>
    <property type="evidence" value="ECO:0007669"/>
    <property type="project" value="UniProtKB-EC"/>
</dbReference>
<dbReference type="EC" id="2.7.8.7" evidence="2"/>
<comment type="similarity">
    <text evidence="1">Belongs to the P-Pant transferase superfamily. AcpS family.</text>
</comment>
<dbReference type="InterPro" id="IPR050559">
    <property type="entry name" value="P-Pant_transferase_sf"/>
</dbReference>
<feature type="domain" description="4'-phosphopantetheinyl transferase" evidence="10">
    <location>
        <begin position="166"/>
        <end position="249"/>
    </location>
</feature>
<dbReference type="GO" id="GO:0019878">
    <property type="term" value="P:lysine biosynthetic process via aminoadipic acid"/>
    <property type="evidence" value="ECO:0007669"/>
    <property type="project" value="TreeGrafter"/>
</dbReference>
<evidence type="ECO:0000256" key="2">
    <source>
        <dbReference type="ARBA" id="ARBA00013172"/>
    </source>
</evidence>
<dbReference type="AlphaFoldDB" id="A0A7M7JQV1"/>
<evidence type="ECO:0000256" key="8">
    <source>
        <dbReference type="ARBA" id="ARBA00048794"/>
    </source>
</evidence>
<evidence type="ECO:0000256" key="4">
    <source>
        <dbReference type="ARBA" id="ARBA00022679"/>
    </source>
</evidence>
<organism evidence="12 13">
    <name type="scientific">Varroa destructor</name>
    <name type="common">Honeybee mite</name>
    <dbReference type="NCBI Taxonomy" id="109461"/>
    <lineage>
        <taxon>Eukaryota</taxon>
        <taxon>Metazoa</taxon>
        <taxon>Ecdysozoa</taxon>
        <taxon>Arthropoda</taxon>
        <taxon>Chelicerata</taxon>
        <taxon>Arachnida</taxon>
        <taxon>Acari</taxon>
        <taxon>Parasitiformes</taxon>
        <taxon>Mesostigmata</taxon>
        <taxon>Gamasina</taxon>
        <taxon>Dermanyssoidea</taxon>
        <taxon>Varroidae</taxon>
        <taxon>Varroa</taxon>
    </lineage>
</organism>
<dbReference type="Proteomes" id="UP000594260">
    <property type="component" value="Unplaced"/>
</dbReference>
<evidence type="ECO:0000256" key="9">
    <source>
        <dbReference type="SAM" id="MobiDB-lite"/>
    </source>
</evidence>
<dbReference type="EnsemblMetazoa" id="XM_022799781">
    <property type="protein sequence ID" value="XP_022655516"/>
    <property type="gene ID" value="LOC111248058"/>
</dbReference>
<proteinExistence type="inferred from homology"/>
<feature type="region of interest" description="Disordered" evidence="9">
    <location>
        <begin position="301"/>
        <end position="322"/>
    </location>
</feature>
<feature type="domain" description="4'-phosphopantetheinyl transferase N-terminal" evidence="11">
    <location>
        <begin position="70"/>
        <end position="160"/>
    </location>
</feature>
<dbReference type="InterPro" id="IPR037143">
    <property type="entry name" value="4-PPantetheinyl_Trfase_dom_sf"/>
</dbReference>
<evidence type="ECO:0000313" key="13">
    <source>
        <dbReference type="Proteomes" id="UP000594260"/>
    </source>
</evidence>
<evidence type="ECO:0000256" key="3">
    <source>
        <dbReference type="ARBA" id="ARBA00016301"/>
    </source>
</evidence>
<dbReference type="FunFam" id="3.90.470.20:FF:000003">
    <property type="entry name" value="L-aminoadipate-semialdehyde dehydrogenase-phosphopantetheinyl transferase"/>
    <property type="match status" value="1"/>
</dbReference>
<dbReference type="RefSeq" id="XP_022655516.1">
    <property type="nucleotide sequence ID" value="XM_022799781.1"/>
</dbReference>
<dbReference type="GeneID" id="111248058"/>
<protein>
    <recommendedName>
        <fullName evidence="3">L-aminoadipate-semialdehyde dehydrogenase-phosphopantetheinyl transferase</fullName>
        <ecNumber evidence="2">2.7.8.7</ecNumber>
    </recommendedName>
    <alternativeName>
        <fullName evidence="5">4'-phosphopantetheinyl transferase</fullName>
    </alternativeName>
    <alternativeName>
        <fullName evidence="6">Alpha-aminoadipic semialdehyde dehydrogenase-phosphopantetheinyl transferase</fullName>
    </alternativeName>
</protein>
<dbReference type="FunCoup" id="A0A7M7JQV1">
    <property type="interactions" value="721"/>
</dbReference>
<evidence type="ECO:0000259" key="10">
    <source>
        <dbReference type="Pfam" id="PF01648"/>
    </source>
</evidence>
<dbReference type="InterPro" id="IPR055066">
    <property type="entry name" value="AASDHPPT_N"/>
</dbReference>
<dbReference type="GO" id="GO:0005829">
    <property type="term" value="C:cytosol"/>
    <property type="evidence" value="ECO:0007669"/>
    <property type="project" value="TreeGrafter"/>
</dbReference>
<comment type="catalytic activity">
    <reaction evidence="7">
        <text>apo-[ACP] + CoA = holo-[ACP] + adenosine 3',5'-bisphosphate + H(+)</text>
        <dbReference type="Rhea" id="RHEA:12068"/>
        <dbReference type="Rhea" id="RHEA-COMP:9685"/>
        <dbReference type="Rhea" id="RHEA-COMP:9690"/>
        <dbReference type="ChEBI" id="CHEBI:15378"/>
        <dbReference type="ChEBI" id="CHEBI:29999"/>
        <dbReference type="ChEBI" id="CHEBI:57287"/>
        <dbReference type="ChEBI" id="CHEBI:58343"/>
        <dbReference type="ChEBI" id="CHEBI:64479"/>
        <dbReference type="EC" id="2.7.8.7"/>
    </reaction>
    <physiologicalReaction direction="left-to-right" evidence="7">
        <dbReference type="Rhea" id="RHEA:12069"/>
    </physiologicalReaction>
</comment>
<evidence type="ECO:0000259" key="11">
    <source>
        <dbReference type="Pfam" id="PF22624"/>
    </source>
</evidence>
<dbReference type="OrthoDB" id="26719at2759"/>
<dbReference type="Pfam" id="PF01648">
    <property type="entry name" value="ACPS"/>
    <property type="match status" value="1"/>
</dbReference>
<evidence type="ECO:0000256" key="5">
    <source>
        <dbReference type="ARBA" id="ARBA00030484"/>
    </source>
</evidence>
<comment type="catalytic activity">
    <reaction evidence="8">
        <text>apo-[ACP] + acetyl-CoA = acetyl-[ACP] + adenosine 3',5'-bisphosphate + H(+)</text>
        <dbReference type="Rhea" id="RHEA:46564"/>
        <dbReference type="Rhea" id="RHEA-COMP:9621"/>
        <dbReference type="Rhea" id="RHEA-COMP:9690"/>
        <dbReference type="ChEBI" id="CHEBI:15378"/>
        <dbReference type="ChEBI" id="CHEBI:29999"/>
        <dbReference type="ChEBI" id="CHEBI:57288"/>
        <dbReference type="ChEBI" id="CHEBI:58343"/>
        <dbReference type="ChEBI" id="CHEBI:78446"/>
    </reaction>
    <physiologicalReaction direction="left-to-right" evidence="8">
        <dbReference type="Rhea" id="RHEA:46565"/>
    </physiologicalReaction>
</comment>
<sequence length="375" mass="42128">MSYDDFRALRSFVLVDGNNNITDNDATTAAAINTNPDLSNCSINDNSKVGSDQDPMAAVGHSKLCFNISSWCPTRDEWILANRLVQRDEAKRISAFVFKRDAKASMAGRLLMRRCLVDSLRQNNAKLNLTRTSDGRPVLTEPVANFDFNISHQGDFCAATSGRCKRIGIDIMQMKYTGGRHVPEFFRLMRRQFTQGEWQFIKTPSFESQQIARFYRLWTLKESYVKAVGIGLGMDLQRINFRICDELRLGQELTSTSVEVDGRLDAKWTFHECLLDSTHCVAIASVGLRGRGHFSLPAMPATIAPPTSKDQSQQESPTQAASVSTCIATDSANSGCYVQMDFYRMVRGLDPRDELSPEELTKLWAEFCAKEERPS</sequence>
<dbReference type="PANTHER" id="PTHR12215:SF10">
    <property type="entry name" value="L-AMINOADIPATE-SEMIALDEHYDE DEHYDROGENASE-PHOSPHOPANTETHEINYL TRANSFERASE"/>
    <property type="match status" value="1"/>
</dbReference>
<reference evidence="12" key="1">
    <citation type="submission" date="2021-01" db="UniProtKB">
        <authorList>
            <consortium name="EnsemblMetazoa"/>
        </authorList>
    </citation>
    <scope>IDENTIFICATION</scope>
</reference>
<keyword evidence="4" id="KW-0808">Transferase</keyword>
<dbReference type="InParanoid" id="A0A7M7JQV1"/>
<dbReference type="SUPFAM" id="SSF56214">
    <property type="entry name" value="4'-phosphopantetheinyl transferase"/>
    <property type="match status" value="2"/>
</dbReference>
<name>A0A7M7JQV1_VARDE</name>